<dbReference type="EMBL" id="JAWJWE010000005">
    <property type="protein sequence ID" value="KAK6634489.1"/>
    <property type="molecule type" value="Genomic_DNA"/>
</dbReference>
<dbReference type="GO" id="GO:0005783">
    <property type="term" value="C:endoplasmic reticulum"/>
    <property type="evidence" value="ECO:0007669"/>
    <property type="project" value="TreeGrafter"/>
</dbReference>
<sequence length="180" mass="20135">MNAIVLGVFVSLLIACHGYSSKELKCLVCKVAIEEMTDAIESVNPNKKIQVGGYRLGNNGEYSGRLVPYKRSSMQISELMDTTCEKMTDYVRAKTKDTKKLVLLKLMTSEGVMNPDISNVDLIQDSDLNKSLEFYCESIMQEHEDIIHDGLRDDLDNPADTICESITELCGKSNDEKVEL</sequence>
<dbReference type="InterPro" id="IPR042415">
    <property type="entry name" value="CNPY"/>
</dbReference>
<evidence type="ECO:0000256" key="1">
    <source>
        <dbReference type="ARBA" id="ARBA00007285"/>
    </source>
</evidence>
<organism evidence="4 5">
    <name type="scientific">Polyplax serrata</name>
    <name type="common">Common mouse louse</name>
    <dbReference type="NCBI Taxonomy" id="468196"/>
    <lineage>
        <taxon>Eukaryota</taxon>
        <taxon>Metazoa</taxon>
        <taxon>Ecdysozoa</taxon>
        <taxon>Arthropoda</taxon>
        <taxon>Hexapoda</taxon>
        <taxon>Insecta</taxon>
        <taxon>Pterygota</taxon>
        <taxon>Neoptera</taxon>
        <taxon>Paraneoptera</taxon>
        <taxon>Psocodea</taxon>
        <taxon>Troctomorpha</taxon>
        <taxon>Phthiraptera</taxon>
        <taxon>Anoplura</taxon>
        <taxon>Polyplacidae</taxon>
        <taxon>Polyplax</taxon>
    </lineage>
</organism>
<accession>A0AAN8PU12</accession>
<feature type="chain" id="PRO_5042900717" description="DUF3456 domain-containing protein" evidence="2">
    <location>
        <begin position="19"/>
        <end position="180"/>
    </location>
</feature>
<feature type="signal peptide" evidence="2">
    <location>
        <begin position="1"/>
        <end position="18"/>
    </location>
</feature>
<evidence type="ECO:0000313" key="4">
    <source>
        <dbReference type="EMBL" id="KAK6634489.1"/>
    </source>
</evidence>
<dbReference type="PANTHER" id="PTHR13341:SF2">
    <property type="entry name" value="PROTEIN SEELE"/>
    <property type="match status" value="1"/>
</dbReference>
<protein>
    <recommendedName>
        <fullName evidence="3">DUF3456 domain-containing protein</fullName>
    </recommendedName>
</protein>
<proteinExistence type="inferred from homology"/>
<reference evidence="4 5" key="1">
    <citation type="submission" date="2023-10" db="EMBL/GenBank/DDBJ databases">
        <title>Genomes of two closely related lineages of the louse Polyplax serrata with different host specificities.</title>
        <authorList>
            <person name="Martinu J."/>
            <person name="Tarabai H."/>
            <person name="Stefka J."/>
            <person name="Hypsa V."/>
        </authorList>
    </citation>
    <scope>NUCLEOTIDE SEQUENCE [LARGE SCALE GENOMIC DNA]</scope>
    <source>
        <strain evidence="4">HR10_N</strain>
    </source>
</reference>
<comment type="similarity">
    <text evidence="1">Belongs to the canopy family.</text>
</comment>
<comment type="caution">
    <text evidence="4">The sequence shown here is derived from an EMBL/GenBank/DDBJ whole genome shotgun (WGS) entry which is preliminary data.</text>
</comment>
<gene>
    <name evidence="4" type="ORF">RUM43_011890</name>
</gene>
<dbReference type="Pfam" id="PF11938">
    <property type="entry name" value="DUF3456"/>
    <property type="match status" value="1"/>
</dbReference>
<evidence type="ECO:0000313" key="5">
    <source>
        <dbReference type="Proteomes" id="UP001372834"/>
    </source>
</evidence>
<dbReference type="PANTHER" id="PTHR13341">
    <property type="entry name" value="MIR-INTERACTING SAPOSIN-LIKE PROTEIN"/>
    <property type="match status" value="1"/>
</dbReference>
<keyword evidence="2" id="KW-0732">Signal</keyword>
<feature type="domain" description="DUF3456" evidence="3">
    <location>
        <begin position="25"/>
        <end position="170"/>
    </location>
</feature>
<evidence type="ECO:0000259" key="3">
    <source>
        <dbReference type="Pfam" id="PF11938"/>
    </source>
</evidence>
<dbReference type="InterPro" id="IPR021852">
    <property type="entry name" value="DUF3456"/>
</dbReference>
<dbReference type="Proteomes" id="UP001372834">
    <property type="component" value="Unassembled WGS sequence"/>
</dbReference>
<evidence type="ECO:0000256" key="2">
    <source>
        <dbReference type="SAM" id="SignalP"/>
    </source>
</evidence>
<name>A0AAN8PU12_POLSC</name>
<dbReference type="AlphaFoldDB" id="A0AAN8PU12"/>